<dbReference type="EMBL" id="JADIJS010000002">
    <property type="protein sequence ID" value="MBO1040438.1"/>
    <property type="molecule type" value="Genomic_DNA"/>
</dbReference>
<evidence type="ECO:0000313" key="2">
    <source>
        <dbReference type="EMBL" id="MBO1040438.1"/>
    </source>
</evidence>
<keyword evidence="3" id="KW-1185">Reference proteome</keyword>
<feature type="compositionally biased region" description="Basic and acidic residues" evidence="1">
    <location>
        <begin position="60"/>
        <end position="70"/>
    </location>
</feature>
<gene>
    <name evidence="2" type="ORF">IPV26_12265</name>
</gene>
<feature type="region of interest" description="Disordered" evidence="1">
    <location>
        <begin position="30"/>
        <end position="80"/>
    </location>
</feature>
<protein>
    <recommendedName>
        <fullName evidence="4">HNH endonuclease</fullName>
    </recommendedName>
</protein>
<dbReference type="RefSeq" id="WP_207488897.1">
    <property type="nucleotide sequence ID" value="NZ_JADIJS010000002.1"/>
</dbReference>
<name>A0ABS3K0I0_9HYPH</name>
<accession>A0ABS3K0I0</accession>
<dbReference type="Proteomes" id="UP000718278">
    <property type="component" value="Unassembled WGS sequence"/>
</dbReference>
<organism evidence="2 3">
    <name type="scientific">Brucella pituitosa</name>
    <dbReference type="NCBI Taxonomy" id="571256"/>
    <lineage>
        <taxon>Bacteria</taxon>
        <taxon>Pseudomonadati</taxon>
        <taxon>Pseudomonadota</taxon>
        <taxon>Alphaproteobacteria</taxon>
        <taxon>Hyphomicrobiales</taxon>
        <taxon>Brucellaceae</taxon>
        <taxon>Brucella/Ochrobactrum group</taxon>
        <taxon>Brucella</taxon>
    </lineage>
</organism>
<comment type="caution">
    <text evidence="2">The sequence shown here is derived from an EMBL/GenBank/DDBJ whole genome shotgun (WGS) entry which is preliminary data.</text>
</comment>
<proteinExistence type="predicted"/>
<evidence type="ECO:0008006" key="4">
    <source>
        <dbReference type="Google" id="ProtNLM"/>
    </source>
</evidence>
<evidence type="ECO:0000313" key="3">
    <source>
        <dbReference type="Proteomes" id="UP000718278"/>
    </source>
</evidence>
<evidence type="ECO:0000256" key="1">
    <source>
        <dbReference type="SAM" id="MobiDB-lite"/>
    </source>
</evidence>
<reference evidence="2 3" key="1">
    <citation type="submission" date="2020-10" db="EMBL/GenBank/DDBJ databases">
        <title>Genomic characterization of underground lake bacteria from Wind Cave National Park: Insight into the archetypical LuxI/LuxR and identification of LuxR solos.</title>
        <authorList>
            <person name="Wengert P.C."/>
            <person name="Savka M.A."/>
        </authorList>
    </citation>
    <scope>NUCLEOTIDE SEQUENCE [LARGE SCALE GENOMIC DNA]</scope>
    <source>
        <strain evidence="2 3">SD316</strain>
    </source>
</reference>
<sequence>MKGWKADWQKNNPEKTRAARLRFVESRPEYELERSRRRAANATAEDVQKKSASMAKWRKNNPDRNREIQKRSNRKLLSTPKGKLGSLIRNGINAEIKKGSKGGRKTFELLDYTLGELKDHLEKQFQPGMDWNNHGTGDGKWHIDHIIPLAAHNYETPDDIDFKQAWALANLRPLWANANISKGAKIDQPFQPALALNVSQINCCTD</sequence>